<keyword evidence="1" id="KW-0433">Leucine-rich repeat</keyword>
<dbReference type="InterPro" id="IPR013210">
    <property type="entry name" value="LRR_N_plant-typ"/>
</dbReference>
<dbReference type="PANTHER" id="PTHR47988">
    <property type="entry name" value="SOMATIC EMBRYOGENESIS RECEPTOR KINASE 1"/>
    <property type="match status" value="1"/>
</dbReference>
<dbReference type="Proteomes" id="UP001237642">
    <property type="component" value="Unassembled WGS sequence"/>
</dbReference>
<name>A0AAD8J8Z6_9APIA</name>
<comment type="caution">
    <text evidence="5">The sequence shown here is derived from an EMBL/GenBank/DDBJ whole genome shotgun (WGS) entry which is preliminary data.</text>
</comment>
<keyword evidence="2" id="KW-0732">Signal</keyword>
<organism evidence="5 6">
    <name type="scientific">Heracleum sosnowskyi</name>
    <dbReference type="NCBI Taxonomy" id="360622"/>
    <lineage>
        <taxon>Eukaryota</taxon>
        <taxon>Viridiplantae</taxon>
        <taxon>Streptophyta</taxon>
        <taxon>Embryophyta</taxon>
        <taxon>Tracheophyta</taxon>
        <taxon>Spermatophyta</taxon>
        <taxon>Magnoliopsida</taxon>
        <taxon>eudicotyledons</taxon>
        <taxon>Gunneridae</taxon>
        <taxon>Pentapetalae</taxon>
        <taxon>asterids</taxon>
        <taxon>campanulids</taxon>
        <taxon>Apiales</taxon>
        <taxon>Apiaceae</taxon>
        <taxon>Apioideae</taxon>
        <taxon>apioid superclade</taxon>
        <taxon>Tordylieae</taxon>
        <taxon>Tordyliinae</taxon>
        <taxon>Heracleum</taxon>
    </lineage>
</organism>
<keyword evidence="3" id="KW-0677">Repeat</keyword>
<protein>
    <recommendedName>
        <fullName evidence="4">Leucine-rich repeat-containing N-terminal plant-type domain-containing protein</fullName>
    </recommendedName>
</protein>
<reference evidence="5" key="1">
    <citation type="submission" date="2023-02" db="EMBL/GenBank/DDBJ databases">
        <title>Genome of toxic invasive species Heracleum sosnowskyi carries increased number of genes despite the absence of recent whole-genome duplications.</title>
        <authorList>
            <person name="Schelkunov M."/>
            <person name="Shtratnikova V."/>
            <person name="Makarenko M."/>
            <person name="Klepikova A."/>
            <person name="Omelchenko D."/>
            <person name="Novikova G."/>
            <person name="Obukhova E."/>
            <person name="Bogdanov V."/>
            <person name="Penin A."/>
            <person name="Logacheva M."/>
        </authorList>
    </citation>
    <scope>NUCLEOTIDE SEQUENCE</scope>
    <source>
        <strain evidence="5">Hsosn_3</strain>
        <tissue evidence="5">Leaf</tissue>
    </source>
</reference>
<gene>
    <name evidence="5" type="ORF">POM88_008952</name>
</gene>
<keyword evidence="6" id="KW-1185">Reference proteome</keyword>
<dbReference type="EMBL" id="JAUIZM010000002">
    <property type="protein sequence ID" value="KAK1399089.1"/>
    <property type="molecule type" value="Genomic_DNA"/>
</dbReference>
<evidence type="ECO:0000256" key="2">
    <source>
        <dbReference type="ARBA" id="ARBA00022729"/>
    </source>
</evidence>
<evidence type="ECO:0000313" key="6">
    <source>
        <dbReference type="Proteomes" id="UP001237642"/>
    </source>
</evidence>
<reference evidence="5" key="2">
    <citation type="submission" date="2023-05" db="EMBL/GenBank/DDBJ databases">
        <authorList>
            <person name="Schelkunov M.I."/>
        </authorList>
    </citation>
    <scope>NUCLEOTIDE SEQUENCE</scope>
    <source>
        <strain evidence="5">Hsosn_3</strain>
        <tissue evidence="5">Leaf</tissue>
    </source>
</reference>
<feature type="domain" description="Leucine-rich repeat-containing N-terminal plant-type" evidence="4">
    <location>
        <begin position="15"/>
        <end position="50"/>
    </location>
</feature>
<dbReference type="Pfam" id="PF08263">
    <property type="entry name" value="LRRNT_2"/>
    <property type="match status" value="1"/>
</dbReference>
<dbReference type="AlphaFoldDB" id="A0AAD8J8Z6"/>
<proteinExistence type="predicted"/>
<dbReference type="InterPro" id="IPR032675">
    <property type="entry name" value="LRR_dom_sf"/>
</dbReference>
<dbReference type="Gene3D" id="3.80.10.10">
    <property type="entry name" value="Ribonuclease Inhibitor"/>
    <property type="match status" value="1"/>
</dbReference>
<sequence>MNAHIGVCCHVNAVVALMAIKNDLIDPHNLLDNWDITFVDPCSWRMVTCSPDGYVSALGLPSQNLSGTLLISELVGSTKHDFRSKWWVLSPRIGVEDNKKNGRPLEALGGPCKTLGSTWGTLEELRNPFGGCLESMGRTLARGQARGLEFWAYEPLVVKSGLLYNTEPEMPIMSIRCLNLIF</sequence>
<accession>A0AAD8J8Z6</accession>
<evidence type="ECO:0000256" key="3">
    <source>
        <dbReference type="ARBA" id="ARBA00022737"/>
    </source>
</evidence>
<evidence type="ECO:0000313" key="5">
    <source>
        <dbReference type="EMBL" id="KAK1399089.1"/>
    </source>
</evidence>
<evidence type="ECO:0000259" key="4">
    <source>
        <dbReference type="Pfam" id="PF08263"/>
    </source>
</evidence>
<evidence type="ECO:0000256" key="1">
    <source>
        <dbReference type="ARBA" id="ARBA00022614"/>
    </source>
</evidence>